<evidence type="ECO:0000313" key="3">
    <source>
        <dbReference type="Proteomes" id="UP000789901"/>
    </source>
</evidence>
<keyword evidence="1" id="KW-0175">Coiled coil</keyword>
<gene>
    <name evidence="2" type="ORF">GMARGA_LOCUS33066</name>
</gene>
<dbReference type="Proteomes" id="UP000789901">
    <property type="component" value="Unassembled WGS sequence"/>
</dbReference>
<sequence>LQKTYNSLCPSDIITVKALAIKLTSTILTSSPIAQPSYTRSTYLNIKILKENYILLRNENDLLKSQVVKLNEELETYKNPRTCAL</sequence>
<organism evidence="2 3">
    <name type="scientific">Gigaspora margarita</name>
    <dbReference type="NCBI Taxonomy" id="4874"/>
    <lineage>
        <taxon>Eukaryota</taxon>
        <taxon>Fungi</taxon>
        <taxon>Fungi incertae sedis</taxon>
        <taxon>Mucoromycota</taxon>
        <taxon>Glomeromycotina</taxon>
        <taxon>Glomeromycetes</taxon>
        <taxon>Diversisporales</taxon>
        <taxon>Gigasporaceae</taxon>
        <taxon>Gigaspora</taxon>
    </lineage>
</organism>
<reference evidence="2 3" key="1">
    <citation type="submission" date="2021-06" db="EMBL/GenBank/DDBJ databases">
        <authorList>
            <person name="Kallberg Y."/>
            <person name="Tangrot J."/>
            <person name="Rosling A."/>
        </authorList>
    </citation>
    <scope>NUCLEOTIDE SEQUENCE [LARGE SCALE GENOMIC DNA]</scope>
    <source>
        <strain evidence="2 3">120-4 pot B 10/14</strain>
    </source>
</reference>
<comment type="caution">
    <text evidence="2">The sequence shown here is derived from an EMBL/GenBank/DDBJ whole genome shotgun (WGS) entry which is preliminary data.</text>
</comment>
<feature type="non-terminal residue" evidence="2">
    <location>
        <position position="1"/>
    </location>
</feature>
<keyword evidence="3" id="KW-1185">Reference proteome</keyword>
<accession>A0ABN7WNK9</accession>
<feature type="non-terminal residue" evidence="2">
    <location>
        <position position="85"/>
    </location>
</feature>
<proteinExistence type="predicted"/>
<dbReference type="EMBL" id="CAJVQB010053718">
    <property type="protein sequence ID" value="CAG8836498.1"/>
    <property type="molecule type" value="Genomic_DNA"/>
</dbReference>
<evidence type="ECO:0000256" key="1">
    <source>
        <dbReference type="SAM" id="Coils"/>
    </source>
</evidence>
<feature type="coiled-coil region" evidence="1">
    <location>
        <begin position="46"/>
        <end position="73"/>
    </location>
</feature>
<name>A0ABN7WNK9_GIGMA</name>
<protein>
    <submittedName>
        <fullName evidence="2">42174_t:CDS:1</fullName>
    </submittedName>
</protein>
<evidence type="ECO:0000313" key="2">
    <source>
        <dbReference type="EMBL" id="CAG8836498.1"/>
    </source>
</evidence>